<dbReference type="Gene3D" id="4.10.60.10">
    <property type="entry name" value="Zinc finger, CCHC-type"/>
    <property type="match status" value="1"/>
</dbReference>
<feature type="compositionally biased region" description="Low complexity" evidence="1">
    <location>
        <begin position="442"/>
        <end position="459"/>
    </location>
</feature>
<proteinExistence type="predicted"/>
<keyword evidence="2" id="KW-0808">Transferase</keyword>
<feature type="region of interest" description="Disordered" evidence="1">
    <location>
        <begin position="301"/>
        <end position="323"/>
    </location>
</feature>
<sequence>MRQYHWSELLSDYDCEIHYHPRKANAVANALSWKERIKPLRVLALFMNIGLDLPKQILEAHNEARKPKNVRLKDVVGMLVKTSRESKNHRKEKLEPRVDGTLCLSNRNTNGMIKVLPPKTAKEVVARERERKARTPLLMALLEDHLANFHKMADAKEMFQNLLSQLEIHGAGVSHQDANQKFLRSLPFSWSQALLHHHQTHRIRLLCLLKTLAALMMLVLLSVSSPSLSKSQKEGSSSYTDEVIHSFFANQSSTPQLDYDDLEKINDDDMEEMDLKWQTKVECFNFHKIGHFARDCRAKGNQDNKRRDARYNGNKARDNGRRPTYQDDLKSLVTIDGEDIDWSGHVEEDVQNYVMMAYSSSNSGSENEVKSCSKTCEESYARLKKLYDEQRDKLGDASVEIIAYTLALKKELHAFWSDVEIDYFKFSDGPKQTSVDESDAQTSEYTSCESESSVETTTSMPAPVENALKVVCKPKVWTDAPIIEEYESDSDDDSVLNV</sequence>
<keyword evidence="2" id="KW-0695">RNA-directed DNA polymerase</keyword>
<dbReference type="GO" id="GO:0003676">
    <property type="term" value="F:nucleic acid binding"/>
    <property type="evidence" value="ECO:0007669"/>
    <property type="project" value="InterPro"/>
</dbReference>
<dbReference type="GO" id="GO:0008270">
    <property type="term" value="F:zinc ion binding"/>
    <property type="evidence" value="ECO:0007669"/>
    <property type="project" value="InterPro"/>
</dbReference>
<gene>
    <name evidence="2" type="ORF">Tci_504246</name>
</gene>
<reference evidence="2" key="1">
    <citation type="journal article" date="2019" name="Sci. Rep.">
        <title>Draft genome of Tanacetum cinerariifolium, the natural source of mosquito coil.</title>
        <authorList>
            <person name="Yamashiro T."/>
            <person name="Shiraishi A."/>
            <person name="Satake H."/>
            <person name="Nakayama K."/>
        </authorList>
    </citation>
    <scope>NUCLEOTIDE SEQUENCE</scope>
</reference>
<dbReference type="GO" id="GO:0003964">
    <property type="term" value="F:RNA-directed DNA polymerase activity"/>
    <property type="evidence" value="ECO:0007669"/>
    <property type="project" value="UniProtKB-KW"/>
</dbReference>
<comment type="caution">
    <text evidence="2">The sequence shown here is derived from an EMBL/GenBank/DDBJ whole genome shotgun (WGS) entry which is preliminary data.</text>
</comment>
<name>A0A699IA09_TANCI</name>
<dbReference type="InterPro" id="IPR036875">
    <property type="entry name" value="Znf_CCHC_sf"/>
</dbReference>
<keyword evidence="2" id="KW-0548">Nucleotidyltransferase</keyword>
<protein>
    <submittedName>
        <fullName evidence="2">Reverse transcriptase domain-containing protein</fullName>
    </submittedName>
</protein>
<dbReference type="SUPFAM" id="SSF57756">
    <property type="entry name" value="Retrovirus zinc finger-like domains"/>
    <property type="match status" value="1"/>
</dbReference>
<accession>A0A699IA09</accession>
<feature type="region of interest" description="Disordered" evidence="1">
    <location>
        <begin position="430"/>
        <end position="460"/>
    </location>
</feature>
<evidence type="ECO:0000256" key="1">
    <source>
        <dbReference type="SAM" id="MobiDB-lite"/>
    </source>
</evidence>
<organism evidence="2">
    <name type="scientific">Tanacetum cinerariifolium</name>
    <name type="common">Dalmatian daisy</name>
    <name type="synonym">Chrysanthemum cinerariifolium</name>
    <dbReference type="NCBI Taxonomy" id="118510"/>
    <lineage>
        <taxon>Eukaryota</taxon>
        <taxon>Viridiplantae</taxon>
        <taxon>Streptophyta</taxon>
        <taxon>Embryophyta</taxon>
        <taxon>Tracheophyta</taxon>
        <taxon>Spermatophyta</taxon>
        <taxon>Magnoliopsida</taxon>
        <taxon>eudicotyledons</taxon>
        <taxon>Gunneridae</taxon>
        <taxon>Pentapetalae</taxon>
        <taxon>asterids</taxon>
        <taxon>campanulids</taxon>
        <taxon>Asterales</taxon>
        <taxon>Asteraceae</taxon>
        <taxon>Asteroideae</taxon>
        <taxon>Anthemideae</taxon>
        <taxon>Anthemidinae</taxon>
        <taxon>Tanacetum</taxon>
    </lineage>
</organism>
<dbReference type="EMBL" id="BKCJ010265287">
    <property type="protein sequence ID" value="GEZ32273.1"/>
    <property type="molecule type" value="Genomic_DNA"/>
</dbReference>
<dbReference type="AlphaFoldDB" id="A0A699IA09"/>
<evidence type="ECO:0000313" key="2">
    <source>
        <dbReference type="EMBL" id="GEZ32273.1"/>
    </source>
</evidence>